<dbReference type="Gene3D" id="2.60.120.620">
    <property type="entry name" value="q2cbj1_9rhob like domain"/>
    <property type="match status" value="1"/>
</dbReference>
<keyword evidence="3" id="KW-0560">Oxidoreductase</keyword>
<keyword evidence="2" id="KW-0223">Dioxygenase</keyword>
<dbReference type="Pfam" id="PF13640">
    <property type="entry name" value="2OG-FeII_Oxy_3"/>
    <property type="match status" value="1"/>
</dbReference>
<feature type="domain" description="Prolyl 4-hydroxylase alpha subunit" evidence="4">
    <location>
        <begin position="16"/>
        <end position="204"/>
    </location>
</feature>
<evidence type="ECO:0000256" key="1">
    <source>
        <dbReference type="ARBA" id="ARBA00001961"/>
    </source>
</evidence>
<dbReference type="PANTHER" id="PTHR12117:SF0">
    <property type="entry name" value="PROLYL 3-HYDROXYLASE OGFOD1"/>
    <property type="match status" value="1"/>
</dbReference>
<dbReference type="GO" id="GO:0031543">
    <property type="term" value="F:peptidyl-proline dioxygenase activity"/>
    <property type="evidence" value="ECO:0007669"/>
    <property type="project" value="TreeGrafter"/>
</dbReference>
<dbReference type="EMBL" id="JPPY01000129">
    <property type="protein sequence ID" value="KND33125.1"/>
    <property type="molecule type" value="Genomic_DNA"/>
</dbReference>
<evidence type="ECO:0000313" key="6">
    <source>
        <dbReference type="Proteomes" id="UP000037151"/>
    </source>
</evidence>
<organism evidence="5 6">
    <name type="scientific">Streptomyces acidiscabies</name>
    <dbReference type="NCBI Taxonomy" id="42234"/>
    <lineage>
        <taxon>Bacteria</taxon>
        <taxon>Bacillati</taxon>
        <taxon>Actinomycetota</taxon>
        <taxon>Actinomycetes</taxon>
        <taxon>Kitasatosporales</taxon>
        <taxon>Streptomycetaceae</taxon>
        <taxon>Streptomyces</taxon>
    </lineage>
</organism>
<dbReference type="GO" id="GO:0005737">
    <property type="term" value="C:cytoplasm"/>
    <property type="evidence" value="ECO:0007669"/>
    <property type="project" value="TreeGrafter"/>
</dbReference>
<dbReference type="Proteomes" id="UP000037151">
    <property type="component" value="Unassembled WGS sequence"/>
</dbReference>
<dbReference type="PATRIC" id="fig|42234.21.peg.4245"/>
<sequence length="218" mass="24506">MVLTLDSALEERTQPFQLFRGRDLLDDGQLEQLLATMPTADVAKIAVEDPKHEKQYRMNLVDLVVLEEDAPVFPRLPAIWRDLVEELRGAGFTSWLEKSTGIELAGLKRSIGLYTHRNGDYLSVHKDKPTKAITVILYLNRDWPVEAGGQFQIFASPKAGPTEEISPVGGQLLAFPPTDKSWHAVSKIEHPEGTERITVQIEYWLDTELAGSAYRPQN</sequence>
<dbReference type="InterPro" id="IPR044862">
    <property type="entry name" value="Pro_4_hyd_alph_FE2OG_OXY"/>
</dbReference>
<dbReference type="RefSeq" id="WP_050371976.1">
    <property type="nucleotide sequence ID" value="NZ_KQ257822.1"/>
</dbReference>
<dbReference type="GO" id="GO:0006449">
    <property type="term" value="P:regulation of translational termination"/>
    <property type="evidence" value="ECO:0007669"/>
    <property type="project" value="TreeGrafter"/>
</dbReference>
<comment type="caution">
    <text evidence="5">The sequence shown here is derived from an EMBL/GenBank/DDBJ whole genome shotgun (WGS) entry which is preliminary data.</text>
</comment>
<comment type="cofactor">
    <cofactor evidence="1">
        <name>L-ascorbate</name>
        <dbReference type="ChEBI" id="CHEBI:38290"/>
    </cofactor>
</comment>
<dbReference type="InterPro" id="IPR051842">
    <property type="entry name" value="uS12_prolyl_hydroxylase"/>
</dbReference>
<evidence type="ECO:0000256" key="2">
    <source>
        <dbReference type="ARBA" id="ARBA00022964"/>
    </source>
</evidence>
<evidence type="ECO:0000259" key="4">
    <source>
        <dbReference type="SMART" id="SM00702"/>
    </source>
</evidence>
<dbReference type="AlphaFoldDB" id="A0A0L0K677"/>
<evidence type="ECO:0000313" key="5">
    <source>
        <dbReference type="EMBL" id="KND33125.1"/>
    </source>
</evidence>
<gene>
    <name evidence="5" type="ORF">IQ63_20585</name>
</gene>
<dbReference type="InterPro" id="IPR006620">
    <property type="entry name" value="Pro_4_hyd_alph"/>
</dbReference>
<accession>A0A0L0K677</accession>
<dbReference type="OrthoDB" id="9783171at2"/>
<evidence type="ECO:0000256" key="3">
    <source>
        <dbReference type="ARBA" id="ARBA00023002"/>
    </source>
</evidence>
<dbReference type="PANTHER" id="PTHR12117">
    <property type="entry name" value="HISTONE ACETYLTRANSFERASE COMPLEX"/>
    <property type="match status" value="1"/>
</dbReference>
<name>A0A0L0K677_9ACTN</name>
<proteinExistence type="predicted"/>
<dbReference type="GO" id="GO:0031418">
    <property type="term" value="F:L-ascorbic acid binding"/>
    <property type="evidence" value="ECO:0007669"/>
    <property type="project" value="InterPro"/>
</dbReference>
<reference evidence="6" key="1">
    <citation type="submission" date="2014-07" db="EMBL/GenBank/DDBJ databases">
        <title>Genome sequencing of plant-pathogenic Streptomyces species.</title>
        <authorList>
            <person name="Harrison J."/>
            <person name="Sapp M."/>
            <person name="Thwaites R."/>
            <person name="Studholme D.J."/>
        </authorList>
    </citation>
    <scope>NUCLEOTIDE SEQUENCE [LARGE SCALE GENOMIC DNA]</scope>
    <source>
        <strain evidence="6">NCPPB 4445</strain>
    </source>
</reference>
<protein>
    <recommendedName>
        <fullName evidence="4">Prolyl 4-hydroxylase alpha subunit domain-containing protein</fullName>
    </recommendedName>
</protein>
<dbReference type="GO" id="GO:0005506">
    <property type="term" value="F:iron ion binding"/>
    <property type="evidence" value="ECO:0007669"/>
    <property type="project" value="InterPro"/>
</dbReference>
<dbReference type="SMART" id="SM00702">
    <property type="entry name" value="P4Hc"/>
    <property type="match status" value="1"/>
</dbReference>